<dbReference type="EMBL" id="VWCJ01000006">
    <property type="protein sequence ID" value="KAA4997464.1"/>
    <property type="molecule type" value="Genomic_DNA"/>
</dbReference>
<evidence type="ECO:0000259" key="1">
    <source>
        <dbReference type="Pfam" id="PF04471"/>
    </source>
</evidence>
<dbReference type="GO" id="GO:0009307">
    <property type="term" value="P:DNA restriction-modification system"/>
    <property type="evidence" value="ECO:0007669"/>
    <property type="project" value="InterPro"/>
</dbReference>
<accession>A0A642F1E9</accession>
<dbReference type="RefSeq" id="WP_130071198.1">
    <property type="nucleotide sequence ID" value="NZ_RCXN01000006.1"/>
</dbReference>
<dbReference type="Gene3D" id="3.40.1350.10">
    <property type="match status" value="1"/>
</dbReference>
<protein>
    <recommendedName>
        <fullName evidence="1">Restriction endonuclease type IV Mrr domain-containing protein</fullName>
    </recommendedName>
</protein>
<dbReference type="GO" id="GO:0015666">
    <property type="term" value="F:restriction endodeoxyribonuclease activity"/>
    <property type="evidence" value="ECO:0007669"/>
    <property type="project" value="TreeGrafter"/>
</dbReference>
<proteinExistence type="predicted"/>
<dbReference type="InterPro" id="IPR011856">
    <property type="entry name" value="tRNA_endonuc-like_dom_sf"/>
</dbReference>
<dbReference type="AlphaFoldDB" id="A0A642F1E9"/>
<organism evidence="2 3">
    <name type="scientific">Bacteroides fragilis</name>
    <dbReference type="NCBI Taxonomy" id="817"/>
    <lineage>
        <taxon>Bacteria</taxon>
        <taxon>Pseudomonadati</taxon>
        <taxon>Bacteroidota</taxon>
        <taxon>Bacteroidia</taxon>
        <taxon>Bacteroidales</taxon>
        <taxon>Bacteroidaceae</taxon>
        <taxon>Bacteroides</taxon>
    </lineage>
</organism>
<dbReference type="GO" id="GO:0003677">
    <property type="term" value="F:DNA binding"/>
    <property type="evidence" value="ECO:0007669"/>
    <property type="project" value="InterPro"/>
</dbReference>
<gene>
    <name evidence="2" type="ORF">F2Z89_10550</name>
</gene>
<comment type="caution">
    <text evidence="2">The sequence shown here is derived from an EMBL/GenBank/DDBJ whole genome shotgun (WGS) entry which is preliminary data.</text>
</comment>
<reference evidence="2 3" key="1">
    <citation type="journal article" date="2019" name="Nat. Med.">
        <title>A library of human gut bacterial isolates paired with longitudinal multiomics data enables mechanistic microbiome research.</title>
        <authorList>
            <person name="Poyet M."/>
            <person name="Groussin M."/>
            <person name="Gibbons S.M."/>
            <person name="Avila-Pacheco J."/>
            <person name="Jiang X."/>
            <person name="Kearney S.M."/>
            <person name="Perrotta A.R."/>
            <person name="Berdy B."/>
            <person name="Zhao S."/>
            <person name="Lieberman T.D."/>
            <person name="Swanson P.K."/>
            <person name="Smith M."/>
            <person name="Roesemann S."/>
            <person name="Alexander J.E."/>
            <person name="Rich S.A."/>
            <person name="Livny J."/>
            <person name="Vlamakis H."/>
            <person name="Clish C."/>
            <person name="Bullock K."/>
            <person name="Deik A."/>
            <person name="Scott J."/>
            <person name="Pierce K.A."/>
            <person name="Xavier R.J."/>
            <person name="Alm E.J."/>
        </authorList>
    </citation>
    <scope>NUCLEOTIDE SEQUENCE [LARGE SCALE GENOMIC DNA]</scope>
    <source>
        <strain evidence="2 3">BIOML-A46</strain>
    </source>
</reference>
<dbReference type="Proteomes" id="UP000460666">
    <property type="component" value="Unassembled WGS sequence"/>
</dbReference>
<dbReference type="InterPro" id="IPR052906">
    <property type="entry name" value="Type_IV_Methyl-Rstrct_Enzyme"/>
</dbReference>
<dbReference type="PANTHER" id="PTHR30015">
    <property type="entry name" value="MRR RESTRICTION SYSTEM PROTEIN"/>
    <property type="match status" value="1"/>
</dbReference>
<feature type="domain" description="Restriction endonuclease type IV Mrr" evidence="1">
    <location>
        <begin position="166"/>
        <end position="282"/>
    </location>
</feature>
<evidence type="ECO:0000313" key="2">
    <source>
        <dbReference type="EMBL" id="KAA4997464.1"/>
    </source>
</evidence>
<dbReference type="SUPFAM" id="SSF52980">
    <property type="entry name" value="Restriction endonuclease-like"/>
    <property type="match status" value="1"/>
</dbReference>
<name>A0A642F1E9_BACFG</name>
<dbReference type="InterPro" id="IPR011335">
    <property type="entry name" value="Restrct_endonuc-II-like"/>
</dbReference>
<sequence>MTERVLHNTEIEVLEALTKLLSKIGFHIQFTDTNYRLRTPDFIAKKRVDGAEYKIAIELKSSSNVNEAIRNGVKTLTEMAEAKEYDKLLLLLLNRDKRQYKNSAFLQQFLSSNPTNLEILNLEDLEKWSQNLSNELSFKGLSEVYIYIKQLSRKLIELVAKRPDSLKEMEWRDLERVVSELFEGLGFKTTLTPSSKDGGKDVILECTIDDIQKSFVIEIKHWRSGQRVGQKTVKEFTKVIINEKRDKGLFLSTYGFSNNFYESLSETEKTIVRFGEQEKIVELCRTYEKISNGIWNPTSTLEDILFENTIKL</sequence>
<dbReference type="Pfam" id="PF04471">
    <property type="entry name" value="Mrr_cat"/>
    <property type="match status" value="1"/>
</dbReference>
<dbReference type="PANTHER" id="PTHR30015:SF7">
    <property type="entry name" value="TYPE IV METHYL-DIRECTED RESTRICTION ENZYME ECOKMRR"/>
    <property type="match status" value="1"/>
</dbReference>
<evidence type="ECO:0000313" key="3">
    <source>
        <dbReference type="Proteomes" id="UP000460666"/>
    </source>
</evidence>
<dbReference type="InterPro" id="IPR007560">
    <property type="entry name" value="Restrct_endonuc_IV_Mrr"/>
</dbReference>